<organism evidence="1 2">
    <name type="scientific">Papilio xuthus</name>
    <name type="common">Asian swallowtail butterfly</name>
    <dbReference type="NCBI Taxonomy" id="66420"/>
    <lineage>
        <taxon>Eukaryota</taxon>
        <taxon>Metazoa</taxon>
        <taxon>Ecdysozoa</taxon>
        <taxon>Arthropoda</taxon>
        <taxon>Hexapoda</taxon>
        <taxon>Insecta</taxon>
        <taxon>Pterygota</taxon>
        <taxon>Neoptera</taxon>
        <taxon>Endopterygota</taxon>
        <taxon>Lepidoptera</taxon>
        <taxon>Glossata</taxon>
        <taxon>Ditrysia</taxon>
        <taxon>Papilionoidea</taxon>
        <taxon>Papilionidae</taxon>
        <taxon>Papilioninae</taxon>
        <taxon>Papilio</taxon>
    </lineage>
</organism>
<evidence type="ECO:0000313" key="2">
    <source>
        <dbReference type="Proteomes" id="UP000053268"/>
    </source>
</evidence>
<protein>
    <submittedName>
        <fullName evidence="1">Uncharacterized protein</fullName>
    </submittedName>
</protein>
<accession>A0A194PZ52</accession>
<dbReference type="EMBL" id="KQ459593">
    <property type="protein sequence ID" value="KPI96435.1"/>
    <property type="molecule type" value="Genomic_DNA"/>
</dbReference>
<proteinExistence type="predicted"/>
<sequence>MFSDILEALNLVRVAAQNTILGVVGYRAMREEGTAQRTDDLGPPRYIKRVIQALILCRHGVLNFAALARPASHYCAVSDACCVSQRLLCKTVISFTLKKLAHISLPTAEGKGPLSMRSEHKAITLVLLLYRI</sequence>
<reference evidence="1 2" key="1">
    <citation type="journal article" date="2015" name="Nat. Commun.">
        <title>Outbred genome sequencing and CRISPR/Cas9 gene editing in butterflies.</title>
        <authorList>
            <person name="Li X."/>
            <person name="Fan D."/>
            <person name="Zhang W."/>
            <person name="Liu G."/>
            <person name="Zhang L."/>
            <person name="Zhao L."/>
            <person name="Fang X."/>
            <person name="Chen L."/>
            <person name="Dong Y."/>
            <person name="Chen Y."/>
            <person name="Ding Y."/>
            <person name="Zhao R."/>
            <person name="Feng M."/>
            <person name="Zhu Y."/>
            <person name="Feng Y."/>
            <person name="Jiang X."/>
            <person name="Zhu D."/>
            <person name="Xiang H."/>
            <person name="Feng X."/>
            <person name="Li S."/>
            <person name="Wang J."/>
            <person name="Zhang G."/>
            <person name="Kronforst M.R."/>
            <person name="Wang W."/>
        </authorList>
    </citation>
    <scope>NUCLEOTIDE SEQUENCE [LARGE SCALE GENOMIC DNA]</scope>
    <source>
        <strain evidence="1">Ya'a_city_454_Px</strain>
        <tissue evidence="1">Whole body</tissue>
    </source>
</reference>
<gene>
    <name evidence="1" type="ORF">RR46_12465</name>
</gene>
<evidence type="ECO:0000313" key="1">
    <source>
        <dbReference type="EMBL" id="KPI96435.1"/>
    </source>
</evidence>
<name>A0A194PZ52_PAPXU</name>
<dbReference type="Proteomes" id="UP000053268">
    <property type="component" value="Unassembled WGS sequence"/>
</dbReference>
<dbReference type="AlphaFoldDB" id="A0A194PZ52"/>
<keyword evidence="2" id="KW-1185">Reference proteome</keyword>